<evidence type="ECO:0000259" key="7">
    <source>
        <dbReference type="PROSITE" id="PS51192"/>
    </source>
</evidence>
<dbReference type="Pfam" id="PF04851">
    <property type="entry name" value="ResIII"/>
    <property type="match status" value="1"/>
</dbReference>
<keyword evidence="4" id="KW-0067">ATP-binding</keyword>
<dbReference type="Proteomes" id="UP000228947">
    <property type="component" value="Unassembled WGS sequence"/>
</dbReference>
<evidence type="ECO:0000256" key="6">
    <source>
        <dbReference type="SAM" id="MobiDB-lite"/>
    </source>
</evidence>
<dbReference type="CDD" id="cd18793">
    <property type="entry name" value="SF2_C_SNF"/>
    <property type="match status" value="1"/>
</dbReference>
<evidence type="ECO:0000313" key="12">
    <source>
        <dbReference type="Proteomes" id="UP000229681"/>
    </source>
</evidence>
<dbReference type="GO" id="GO:0005524">
    <property type="term" value="F:ATP binding"/>
    <property type="evidence" value="ECO:0007669"/>
    <property type="project" value="InterPro"/>
</dbReference>
<keyword evidence="1" id="KW-0547">Nucleotide-binding</keyword>
<evidence type="ECO:0000313" key="10">
    <source>
        <dbReference type="EMBL" id="PJF42204.1"/>
    </source>
</evidence>
<proteinExistence type="predicted"/>
<dbReference type="EMBL" id="PGTL01000027">
    <property type="protein sequence ID" value="PJF42204.1"/>
    <property type="molecule type" value="Genomic_DNA"/>
</dbReference>
<feature type="compositionally biased region" description="Acidic residues" evidence="6">
    <location>
        <begin position="421"/>
        <end position="430"/>
    </location>
</feature>
<dbReference type="SMART" id="SM00490">
    <property type="entry name" value="HELICc"/>
    <property type="match status" value="1"/>
</dbReference>
<dbReference type="Gene3D" id="3.40.50.300">
    <property type="entry name" value="P-loop containing nucleotide triphosphate hydrolases"/>
    <property type="match status" value="1"/>
</dbReference>
<evidence type="ECO:0000256" key="4">
    <source>
        <dbReference type="ARBA" id="ARBA00022840"/>
    </source>
</evidence>
<dbReference type="InterPro" id="IPR049730">
    <property type="entry name" value="SNF2/RAD54-like_C"/>
</dbReference>
<feature type="domain" description="Helicase ATP-binding" evidence="7">
    <location>
        <begin position="114"/>
        <end position="291"/>
    </location>
</feature>
<evidence type="ECO:0000256" key="1">
    <source>
        <dbReference type="ARBA" id="ARBA00022741"/>
    </source>
</evidence>
<evidence type="ECO:0000256" key="2">
    <source>
        <dbReference type="ARBA" id="ARBA00022801"/>
    </source>
</evidence>
<dbReference type="Pfam" id="PF00271">
    <property type="entry name" value="Helicase_C"/>
    <property type="match status" value="1"/>
</dbReference>
<dbReference type="EMBL" id="PGTM01000145">
    <property type="protein sequence ID" value="PJF35516.1"/>
    <property type="molecule type" value="Genomic_DNA"/>
</dbReference>
<evidence type="ECO:0000259" key="8">
    <source>
        <dbReference type="PROSITE" id="PS51194"/>
    </source>
</evidence>
<feature type="domain" description="Helicase C-terminal" evidence="8">
    <location>
        <begin position="482"/>
        <end position="642"/>
    </location>
</feature>
<dbReference type="PANTHER" id="PTHR45766">
    <property type="entry name" value="DNA ANNEALING HELICASE AND ENDONUCLEASE ZRANB3 FAMILY MEMBER"/>
    <property type="match status" value="1"/>
</dbReference>
<dbReference type="InterPro" id="IPR038718">
    <property type="entry name" value="SNF2-like_sf"/>
</dbReference>
<evidence type="ECO:0000256" key="5">
    <source>
        <dbReference type="SAM" id="Coils"/>
    </source>
</evidence>
<evidence type="ECO:0000256" key="3">
    <source>
        <dbReference type="ARBA" id="ARBA00022806"/>
    </source>
</evidence>
<comment type="caution">
    <text evidence="10">The sequence shown here is derived from an EMBL/GenBank/DDBJ whole genome shotgun (WGS) entry which is preliminary data.</text>
</comment>
<dbReference type="Gene3D" id="3.40.50.10810">
    <property type="entry name" value="Tandem AAA-ATPase domain"/>
    <property type="match status" value="1"/>
</dbReference>
<dbReference type="InterPro" id="IPR027417">
    <property type="entry name" value="P-loop_NTPase"/>
</dbReference>
<dbReference type="CDD" id="cd18011">
    <property type="entry name" value="DEXDc_RapA"/>
    <property type="match status" value="1"/>
</dbReference>
<dbReference type="Pfam" id="PF13020">
    <property type="entry name" value="NOV_C"/>
    <property type="match status" value="1"/>
</dbReference>
<dbReference type="SMART" id="SM00487">
    <property type="entry name" value="DEXDc"/>
    <property type="match status" value="1"/>
</dbReference>
<keyword evidence="5" id="KW-0175">Coiled coil</keyword>
<dbReference type="PROSITE" id="PS51194">
    <property type="entry name" value="HELICASE_CTER"/>
    <property type="match status" value="1"/>
</dbReference>
<dbReference type="PANTHER" id="PTHR45766:SF6">
    <property type="entry name" value="SWI_SNF-RELATED MATRIX-ASSOCIATED ACTIN-DEPENDENT REGULATOR OF CHROMATIN SUBFAMILY A-LIKE PROTEIN 1"/>
    <property type="match status" value="1"/>
</dbReference>
<dbReference type="InterPro" id="IPR057342">
    <property type="entry name" value="DEXDc_RapA"/>
</dbReference>
<feature type="coiled-coil region" evidence="5">
    <location>
        <begin position="973"/>
        <end position="1000"/>
    </location>
</feature>
<dbReference type="AlphaFoldDB" id="A0A2M8PXC4"/>
<dbReference type="Proteomes" id="UP000229681">
    <property type="component" value="Unassembled WGS sequence"/>
</dbReference>
<dbReference type="PROSITE" id="PS51192">
    <property type="entry name" value="HELICASE_ATP_BIND_1"/>
    <property type="match status" value="1"/>
</dbReference>
<dbReference type="InterPro" id="IPR014001">
    <property type="entry name" value="Helicase_ATP-bd"/>
</dbReference>
<protein>
    <submittedName>
        <fullName evidence="10">RNA helicase</fullName>
    </submittedName>
</protein>
<reference evidence="11 12" key="1">
    <citation type="submission" date="2017-11" db="EMBL/GenBank/DDBJ databases">
        <title>Evolution of Phototrophy in the Chloroflexi Phylum Driven by Horizontal Gene Transfer.</title>
        <authorList>
            <person name="Ward L.M."/>
            <person name="Hemp J."/>
            <person name="Shih P.M."/>
            <person name="Mcglynn S.E."/>
            <person name="Fischer W."/>
        </authorList>
    </citation>
    <scope>NUCLEOTIDE SEQUENCE [LARGE SCALE GENOMIC DNA]</scope>
    <source>
        <strain evidence="10">CP1_1M</strain>
        <strain evidence="9">JP3_13</strain>
    </source>
</reference>
<sequence length="1155" mass="133736">MLSLEDLRSELRVRGIVHGQAVTLVRVEQHGPDTVTVYYKYDDGRLGARLLYREDEAQLSIVDDNSRFTADGARFRLLLEAFRIRLAYLFDPIMAVHTSLIEPLPHQISAVYDIMLKRQPLRFLLADDPGSGKTIMAGLLIRELILRGDVRRCLVCAPGNLTEQWQDELAEKFQLEFKILTREMIENARGNPFLQHNFLIVRLDQMSRRTDADGRNRLQELLDQTEWDLIICDEAHKLSASYFGGEIKETKRYKLGKLLGRITRHFLLMTATPHNGKEADFQLFMALLDEDRFENHFRDGVEPTDASDMMRRMLKENLLRFDGTPLFPERKAYTGSYELSGLENALYQAVTDYVCQEFNRAEQLDNQRKTSIGFALTILQRRLASSPAAIYFSLQRRRKSLQRRLQNARQVDDKSNALNAEDLDELDDMPEPERERLESELLGNATAARNIQELEAEIARLRELEEQARELYVSGQDRKWNELRHLLQTTDEMRTAEGTLRKLVIFTEHRDTLNYLKERLDTLFGRDQGIVIIHGSLSRQERRRAEERFRNDPSAVILLATDAAGEGINLQCAHLMINYDLPWNPNRLEQRFGRIHRIGQTEVCHMWNLVAKNTRESVVYERLLKKLEAERNALNGRVFDVLGKLFEERSLRELLIEAVRYGDDPQTRCRLQEAVDNLVSSEHLRKLLQQNSLAITSMDTSQVLRIREDMERAIARRLQPFYVKAFFIQAFRYFNGQVYEREPRRYTINRVPSEIIRYAESRALPPITKAYDRICFEKALINVEHKPKATFIHPGHPLLDATLGLFLERERHLLEQGCVLIDETDPSQEPRLLFCLELAIRDGLLNKQGEQRCISREVHFIEIDRQGQIREAGSAPHLDYRPLKDDEQARLQSLIAQAGQYFEGFKERVINYANSTLSRTYLDRIRKERLAYLDRVERAVHERLIGEILYWDRRAAELAAQEKAGKPNARINSEQAHKRAQELEARLEQRKEQLKLERMLEAAPSVIVSNALIVPIGLLLGKQTPPDLLQRRVVEQIAVKAVIDAEIALGNEPRDVSDQNLGYDIESLDRRDNSLRFIEVKGRRANADEITLTYNELYCALNSPERFILALVEVADGRASQLRYVRGYPFREPDPAAVSVTFKLSDLLKFSAPPH</sequence>
<dbReference type="GO" id="GO:0003677">
    <property type="term" value="F:DNA binding"/>
    <property type="evidence" value="ECO:0007669"/>
    <property type="project" value="InterPro"/>
</dbReference>
<dbReference type="InterPro" id="IPR006935">
    <property type="entry name" value="Helicase/UvrB_N"/>
</dbReference>
<feature type="region of interest" description="Disordered" evidence="6">
    <location>
        <begin position="406"/>
        <end position="431"/>
    </location>
</feature>
<evidence type="ECO:0000313" key="11">
    <source>
        <dbReference type="Proteomes" id="UP000228947"/>
    </source>
</evidence>
<organism evidence="10 11">
    <name type="scientific">Candidatus Thermofonsia Clade 1 bacterium</name>
    <dbReference type="NCBI Taxonomy" id="2364210"/>
    <lineage>
        <taxon>Bacteria</taxon>
        <taxon>Bacillati</taxon>
        <taxon>Chloroflexota</taxon>
        <taxon>Candidatus Thermofontia</taxon>
        <taxon>Candidatus Thermofonsia Clade 1</taxon>
    </lineage>
</organism>
<gene>
    <name evidence="9" type="ORF">CUN49_10185</name>
    <name evidence="10" type="ORF">CUN50_04985</name>
</gene>
<dbReference type="GO" id="GO:0016787">
    <property type="term" value="F:hydrolase activity"/>
    <property type="evidence" value="ECO:0007669"/>
    <property type="project" value="UniProtKB-KW"/>
</dbReference>
<dbReference type="InterPro" id="IPR024975">
    <property type="entry name" value="NOV_C"/>
</dbReference>
<keyword evidence="2" id="KW-0378">Hydrolase</keyword>
<keyword evidence="3 10" id="KW-0347">Helicase</keyword>
<dbReference type="InterPro" id="IPR001650">
    <property type="entry name" value="Helicase_C-like"/>
</dbReference>
<name>A0A2M8PXC4_9CHLR</name>
<feature type="coiled-coil region" evidence="5">
    <location>
        <begin position="444"/>
        <end position="474"/>
    </location>
</feature>
<dbReference type="GO" id="GO:0004386">
    <property type="term" value="F:helicase activity"/>
    <property type="evidence" value="ECO:0007669"/>
    <property type="project" value="UniProtKB-KW"/>
</dbReference>
<evidence type="ECO:0000313" key="9">
    <source>
        <dbReference type="EMBL" id="PJF35516.1"/>
    </source>
</evidence>
<dbReference type="SUPFAM" id="SSF52540">
    <property type="entry name" value="P-loop containing nucleoside triphosphate hydrolases"/>
    <property type="match status" value="2"/>
</dbReference>
<accession>A0A2M8PXC4</accession>
<accession>A0A2M8PD85</accession>